<sequence>MRQDRGRSQLEVTHTVSEFRAPPAAAHICPAAGRDMNRLKFSSDSEPLHPQSVTLSVQRTTLWRPEACGVGPLPPLGILWFPSVLQLEQQLVGE</sequence>
<proteinExistence type="predicted"/>
<dbReference type="AlphaFoldDB" id="A0A9N7V5G3"/>
<protein>
    <submittedName>
        <fullName evidence="1">Uncharacterized protein</fullName>
    </submittedName>
</protein>
<evidence type="ECO:0000313" key="1">
    <source>
        <dbReference type="EMBL" id="CAB1445985.1"/>
    </source>
</evidence>
<evidence type="ECO:0000313" key="2">
    <source>
        <dbReference type="Proteomes" id="UP001153269"/>
    </source>
</evidence>
<reference evidence="1" key="1">
    <citation type="submission" date="2020-03" db="EMBL/GenBank/DDBJ databases">
        <authorList>
            <person name="Weist P."/>
        </authorList>
    </citation>
    <scope>NUCLEOTIDE SEQUENCE</scope>
</reference>
<name>A0A9N7V5G3_PLEPL</name>
<dbReference type="EMBL" id="CADEAL010003849">
    <property type="protein sequence ID" value="CAB1445985.1"/>
    <property type="molecule type" value="Genomic_DNA"/>
</dbReference>
<accession>A0A9N7V5G3</accession>
<comment type="caution">
    <text evidence="1">The sequence shown here is derived from an EMBL/GenBank/DDBJ whole genome shotgun (WGS) entry which is preliminary data.</text>
</comment>
<dbReference type="Proteomes" id="UP001153269">
    <property type="component" value="Unassembled WGS sequence"/>
</dbReference>
<keyword evidence="2" id="KW-1185">Reference proteome</keyword>
<gene>
    <name evidence="1" type="ORF">PLEPLA_LOCUS33728</name>
</gene>
<organism evidence="1 2">
    <name type="scientific">Pleuronectes platessa</name>
    <name type="common">European plaice</name>
    <dbReference type="NCBI Taxonomy" id="8262"/>
    <lineage>
        <taxon>Eukaryota</taxon>
        <taxon>Metazoa</taxon>
        <taxon>Chordata</taxon>
        <taxon>Craniata</taxon>
        <taxon>Vertebrata</taxon>
        <taxon>Euteleostomi</taxon>
        <taxon>Actinopterygii</taxon>
        <taxon>Neopterygii</taxon>
        <taxon>Teleostei</taxon>
        <taxon>Neoteleostei</taxon>
        <taxon>Acanthomorphata</taxon>
        <taxon>Carangaria</taxon>
        <taxon>Pleuronectiformes</taxon>
        <taxon>Pleuronectoidei</taxon>
        <taxon>Pleuronectidae</taxon>
        <taxon>Pleuronectes</taxon>
    </lineage>
</organism>